<organism evidence="1 2">
    <name type="scientific">Brachionus plicatilis</name>
    <name type="common">Marine rotifer</name>
    <name type="synonym">Brachionus muelleri</name>
    <dbReference type="NCBI Taxonomy" id="10195"/>
    <lineage>
        <taxon>Eukaryota</taxon>
        <taxon>Metazoa</taxon>
        <taxon>Spiralia</taxon>
        <taxon>Gnathifera</taxon>
        <taxon>Rotifera</taxon>
        <taxon>Eurotatoria</taxon>
        <taxon>Monogononta</taxon>
        <taxon>Pseudotrocha</taxon>
        <taxon>Ploima</taxon>
        <taxon>Brachionidae</taxon>
        <taxon>Brachionus</taxon>
    </lineage>
</organism>
<sequence length="100" mass="11663">MKLVKKQNIASSVEIEGEEEDFELPEQNIPNISCELRGISKSKTEEDQRKAWIFWTDIQVILTIRRKIKKKPDDFSINPKNAQSSCRIKLKELDFNATLK</sequence>
<evidence type="ECO:0000313" key="1">
    <source>
        <dbReference type="EMBL" id="RNA05568.1"/>
    </source>
</evidence>
<reference evidence="1 2" key="1">
    <citation type="journal article" date="2018" name="Sci. Rep.">
        <title>Genomic signatures of local adaptation to the degree of environmental predictability in rotifers.</title>
        <authorList>
            <person name="Franch-Gras L."/>
            <person name="Hahn C."/>
            <person name="Garcia-Roger E.M."/>
            <person name="Carmona M.J."/>
            <person name="Serra M."/>
            <person name="Gomez A."/>
        </authorList>
    </citation>
    <scope>NUCLEOTIDE SEQUENCE [LARGE SCALE GENOMIC DNA]</scope>
    <source>
        <strain evidence="1">HYR1</strain>
    </source>
</reference>
<evidence type="ECO:0000313" key="2">
    <source>
        <dbReference type="Proteomes" id="UP000276133"/>
    </source>
</evidence>
<accession>A0A3M7Q3N0</accession>
<dbReference type="AlphaFoldDB" id="A0A3M7Q3N0"/>
<gene>
    <name evidence="1" type="ORF">BpHYR1_012474</name>
</gene>
<keyword evidence="2" id="KW-1185">Reference proteome</keyword>
<dbReference type="Proteomes" id="UP000276133">
    <property type="component" value="Unassembled WGS sequence"/>
</dbReference>
<name>A0A3M7Q3N0_BRAPC</name>
<dbReference type="EMBL" id="REGN01007674">
    <property type="protein sequence ID" value="RNA05568.1"/>
    <property type="molecule type" value="Genomic_DNA"/>
</dbReference>
<comment type="caution">
    <text evidence="1">The sequence shown here is derived from an EMBL/GenBank/DDBJ whole genome shotgun (WGS) entry which is preliminary data.</text>
</comment>
<protein>
    <submittedName>
        <fullName evidence="1">Uncharacterized protein</fullName>
    </submittedName>
</protein>
<proteinExistence type="predicted"/>